<dbReference type="RefSeq" id="WP_326834332.1">
    <property type="nucleotide sequence ID" value="NZ_CP142149.1"/>
</dbReference>
<accession>A0ABZ1IDM2</accession>
<protein>
    <submittedName>
        <fullName evidence="1">Imm1 family immunity protein</fullName>
    </submittedName>
</protein>
<gene>
    <name evidence="1" type="ORF">VSH64_05300</name>
</gene>
<keyword evidence="2" id="KW-1185">Reference proteome</keyword>
<name>A0ABZ1IDM2_9PSEU</name>
<evidence type="ECO:0000313" key="2">
    <source>
        <dbReference type="Proteomes" id="UP001330812"/>
    </source>
</evidence>
<dbReference type="InterPro" id="IPR025680">
    <property type="entry name" value="DddI"/>
</dbReference>
<dbReference type="EMBL" id="CP142149">
    <property type="protein sequence ID" value="WSE31525.1"/>
    <property type="molecule type" value="Genomic_DNA"/>
</dbReference>
<sequence>MTTTGDRRTGYDVTSVPPETVLAALRAAVPPSPTAGVVWWIYAGQGPGLPHLVAGLRGDRGALVWRENGSLHLPTDGAGSAPADYFSLQGGHFPQPAGSDVPAELVLRAVQEFAETRVRPECVAWKVS</sequence>
<evidence type="ECO:0000313" key="1">
    <source>
        <dbReference type="EMBL" id="WSE31525.1"/>
    </source>
</evidence>
<proteinExistence type="predicted"/>
<organism evidence="1 2">
    <name type="scientific">Amycolatopsis rhabdoformis</name>
    <dbReference type="NCBI Taxonomy" id="1448059"/>
    <lineage>
        <taxon>Bacteria</taxon>
        <taxon>Bacillati</taxon>
        <taxon>Actinomycetota</taxon>
        <taxon>Actinomycetes</taxon>
        <taxon>Pseudonocardiales</taxon>
        <taxon>Pseudonocardiaceae</taxon>
        <taxon>Amycolatopsis</taxon>
    </lineage>
</organism>
<reference evidence="1 2" key="1">
    <citation type="journal article" date="2015" name="Int. J. Syst. Evol. Microbiol.">
        <title>Amycolatopsis rhabdoformis sp. nov., an actinomycete isolated from a tropical forest soil.</title>
        <authorList>
            <person name="Souza W.R."/>
            <person name="Silva R.E."/>
            <person name="Goodfellow M."/>
            <person name="Busarakam K."/>
            <person name="Figueiro F.S."/>
            <person name="Ferreira D."/>
            <person name="Rodrigues-Filho E."/>
            <person name="Moraes L.A.B."/>
            <person name="Zucchi T.D."/>
        </authorList>
    </citation>
    <scope>NUCLEOTIDE SEQUENCE [LARGE SCALE GENOMIC DNA]</scope>
    <source>
        <strain evidence="1 2">NCIMB 14900</strain>
    </source>
</reference>
<dbReference type="Pfam" id="PF14430">
    <property type="entry name" value="Imm1"/>
    <property type="match status" value="1"/>
</dbReference>
<dbReference type="Proteomes" id="UP001330812">
    <property type="component" value="Chromosome"/>
</dbReference>